<reference evidence="3 4" key="1">
    <citation type="journal article" date="2017" name="Genome Biol.">
        <title>New reference genome sequences of hot pepper reveal the massive evolution of plant disease-resistance genes by retroduplication.</title>
        <authorList>
            <person name="Kim S."/>
            <person name="Park J."/>
            <person name="Yeom S.I."/>
            <person name="Kim Y.M."/>
            <person name="Seo E."/>
            <person name="Kim K.T."/>
            <person name="Kim M.S."/>
            <person name="Lee J.M."/>
            <person name="Cheong K."/>
            <person name="Shin H.S."/>
            <person name="Kim S.B."/>
            <person name="Han K."/>
            <person name="Lee J."/>
            <person name="Park M."/>
            <person name="Lee H.A."/>
            <person name="Lee H.Y."/>
            <person name="Lee Y."/>
            <person name="Oh S."/>
            <person name="Lee J.H."/>
            <person name="Choi E."/>
            <person name="Choi E."/>
            <person name="Lee S.E."/>
            <person name="Jeon J."/>
            <person name="Kim H."/>
            <person name="Choi G."/>
            <person name="Song H."/>
            <person name="Lee J."/>
            <person name="Lee S.C."/>
            <person name="Kwon J.K."/>
            <person name="Lee H.Y."/>
            <person name="Koo N."/>
            <person name="Hong Y."/>
            <person name="Kim R.W."/>
            <person name="Kang W.H."/>
            <person name="Huh J.H."/>
            <person name="Kang B.C."/>
            <person name="Yang T.J."/>
            <person name="Lee Y.H."/>
            <person name="Bennetzen J.L."/>
            <person name="Choi D."/>
        </authorList>
    </citation>
    <scope>NUCLEOTIDE SEQUENCE [LARGE SCALE GENOMIC DNA]</scope>
    <source>
        <strain evidence="4">cv. PBC81</strain>
    </source>
</reference>
<evidence type="ECO:0000313" key="3">
    <source>
        <dbReference type="EMBL" id="PHT33379.1"/>
    </source>
</evidence>
<dbReference type="GO" id="GO:0048731">
    <property type="term" value="P:system development"/>
    <property type="evidence" value="ECO:0007669"/>
    <property type="project" value="UniProtKB-ARBA"/>
</dbReference>
<keyword evidence="1" id="KW-0677">Repeat</keyword>
<dbReference type="OrthoDB" id="185373at2759"/>
<protein>
    <recommendedName>
        <fullName evidence="5">Pentatricopeptide repeat-containing protein</fullName>
    </recommendedName>
</protein>
<name>A0A2G2VK96_CAPBA</name>
<dbReference type="InterPro" id="IPR046848">
    <property type="entry name" value="E_motif"/>
</dbReference>
<keyword evidence="4" id="KW-1185">Reference proteome</keyword>
<feature type="repeat" description="PPR" evidence="2">
    <location>
        <begin position="317"/>
        <end position="351"/>
    </location>
</feature>
<gene>
    <name evidence="3" type="ORF">CQW23_25179</name>
</gene>
<accession>A0A2G2VK96</accession>
<feature type="repeat" description="PPR" evidence="2">
    <location>
        <begin position="122"/>
        <end position="152"/>
    </location>
</feature>
<evidence type="ECO:0008006" key="5">
    <source>
        <dbReference type="Google" id="ProtNLM"/>
    </source>
</evidence>
<dbReference type="NCBIfam" id="TIGR00756">
    <property type="entry name" value="PPR"/>
    <property type="match status" value="5"/>
</dbReference>
<sequence>MEFKEIFYAHKLFDKMLELEDASPFNIMFKGYIQNDMYRDVAVSFCRMMKEDVRPNCFTFPMVLKSCGKLLALVEGQEVHCVVLKVGFLRNSYVGSALIDMYSSVGRVKCAYKVFNEMVMRNVFTWTSMINGYVANGDLVSARMLFELAPERDVVLWNRMITGYIECRDMEEARKLFDVMPNKDVMSWNTLLNGYGNNGDVEGCESLFEEMKERNIFSWNGLIGGYAHNGRFAEVIDAFKRMLNKFDVKPNDATLVNVLSACTRLGALDLGKWVHVYAENNGYKHNVYVANGLIDMYAKCGVVGNAVEVFRSMDRRDLITWNTIINGLAVHGRGSDALSLFAEMKSSGVKPDGITFIGVLCACAHMGLVEDGFAYFNTMKNEHSIVPQIQHYGCMVDLLGRAGLLEQAMNFVEKMPIQADTVIWTALLGACRVYKNIDFARLVLQKLIELDPKNPANYVMLANICGDARRWKDVAEMKVAMRDTGSRKVPGCSLIEVDDEVAEFYCFDERHSKSKEIYGALRSLMKALRSSSQENPLFLMD</sequence>
<dbReference type="GO" id="GO:0009451">
    <property type="term" value="P:RNA modification"/>
    <property type="evidence" value="ECO:0007669"/>
    <property type="project" value="InterPro"/>
</dbReference>
<evidence type="ECO:0000256" key="1">
    <source>
        <dbReference type="ARBA" id="ARBA00022737"/>
    </source>
</evidence>
<dbReference type="FunFam" id="1.25.40.10:FF:000184">
    <property type="entry name" value="Pentatricopeptide repeat-containing protein, chloroplastic"/>
    <property type="match status" value="1"/>
</dbReference>
<dbReference type="Proteomes" id="UP000224567">
    <property type="component" value="Unassembled WGS sequence"/>
</dbReference>
<proteinExistence type="predicted"/>
<dbReference type="EMBL" id="MLFT02000011">
    <property type="protein sequence ID" value="PHT33379.1"/>
    <property type="molecule type" value="Genomic_DNA"/>
</dbReference>
<dbReference type="GO" id="GO:0003723">
    <property type="term" value="F:RNA binding"/>
    <property type="evidence" value="ECO:0007669"/>
    <property type="project" value="InterPro"/>
</dbReference>
<dbReference type="PROSITE" id="PS51375">
    <property type="entry name" value="PPR"/>
    <property type="match status" value="5"/>
</dbReference>
<dbReference type="InterPro" id="IPR046960">
    <property type="entry name" value="PPR_At4g14850-like_plant"/>
</dbReference>
<dbReference type="AlphaFoldDB" id="A0A2G2VK96"/>
<feature type="repeat" description="PPR" evidence="2">
    <location>
        <begin position="21"/>
        <end position="55"/>
    </location>
</feature>
<evidence type="ECO:0000313" key="4">
    <source>
        <dbReference type="Proteomes" id="UP000224567"/>
    </source>
</evidence>
<dbReference type="SUPFAM" id="SSF48452">
    <property type="entry name" value="TPR-like"/>
    <property type="match status" value="1"/>
</dbReference>
<feature type="repeat" description="PPR" evidence="2">
    <location>
        <begin position="153"/>
        <end position="183"/>
    </location>
</feature>
<reference evidence="4" key="2">
    <citation type="journal article" date="2017" name="J. Anim. Genet.">
        <title>Multiple reference genome sequences of hot pepper reveal the massive evolution of plant disease resistance genes by retroduplication.</title>
        <authorList>
            <person name="Kim S."/>
            <person name="Park J."/>
            <person name="Yeom S.-I."/>
            <person name="Kim Y.-M."/>
            <person name="Seo E."/>
            <person name="Kim K.-T."/>
            <person name="Kim M.-S."/>
            <person name="Lee J.M."/>
            <person name="Cheong K."/>
            <person name="Shin H.-S."/>
            <person name="Kim S.-B."/>
            <person name="Han K."/>
            <person name="Lee J."/>
            <person name="Park M."/>
            <person name="Lee H.-A."/>
            <person name="Lee H.-Y."/>
            <person name="Lee Y."/>
            <person name="Oh S."/>
            <person name="Lee J.H."/>
            <person name="Choi E."/>
            <person name="Choi E."/>
            <person name="Lee S.E."/>
            <person name="Jeon J."/>
            <person name="Kim H."/>
            <person name="Choi G."/>
            <person name="Song H."/>
            <person name="Lee J."/>
            <person name="Lee S.-C."/>
            <person name="Kwon J.-K."/>
            <person name="Lee H.-Y."/>
            <person name="Koo N."/>
            <person name="Hong Y."/>
            <person name="Kim R.W."/>
            <person name="Kang W.-H."/>
            <person name="Huh J.H."/>
            <person name="Kang B.-C."/>
            <person name="Yang T.-J."/>
            <person name="Lee Y.-H."/>
            <person name="Bennetzen J.L."/>
            <person name="Choi D."/>
        </authorList>
    </citation>
    <scope>NUCLEOTIDE SEQUENCE [LARGE SCALE GENOMIC DNA]</scope>
    <source>
        <strain evidence="4">cv. PBC81</strain>
    </source>
</reference>
<dbReference type="FunFam" id="1.25.40.10:FF:000125">
    <property type="entry name" value="Pentatricopeptide repeat-containing protein"/>
    <property type="match status" value="1"/>
</dbReference>
<dbReference type="Gene3D" id="1.25.40.10">
    <property type="entry name" value="Tetratricopeptide repeat domain"/>
    <property type="match status" value="4"/>
</dbReference>
<dbReference type="Pfam" id="PF20431">
    <property type="entry name" value="E_motif"/>
    <property type="match status" value="1"/>
</dbReference>
<dbReference type="PANTHER" id="PTHR47926">
    <property type="entry name" value="PENTATRICOPEPTIDE REPEAT-CONTAINING PROTEIN"/>
    <property type="match status" value="1"/>
</dbReference>
<comment type="caution">
    <text evidence="3">The sequence shown here is derived from an EMBL/GenBank/DDBJ whole genome shotgun (WGS) entry which is preliminary data.</text>
</comment>
<dbReference type="InterPro" id="IPR002885">
    <property type="entry name" value="PPR_rpt"/>
</dbReference>
<dbReference type="Pfam" id="PF13041">
    <property type="entry name" value="PPR_2"/>
    <property type="match status" value="1"/>
</dbReference>
<evidence type="ECO:0000256" key="2">
    <source>
        <dbReference type="PROSITE-ProRule" id="PRU00708"/>
    </source>
</evidence>
<feature type="repeat" description="PPR" evidence="2">
    <location>
        <begin position="184"/>
        <end position="218"/>
    </location>
</feature>
<dbReference type="Pfam" id="PF01535">
    <property type="entry name" value="PPR"/>
    <property type="match status" value="7"/>
</dbReference>
<organism evidence="3 4">
    <name type="scientific">Capsicum baccatum</name>
    <name type="common">Peruvian pepper</name>
    <dbReference type="NCBI Taxonomy" id="33114"/>
    <lineage>
        <taxon>Eukaryota</taxon>
        <taxon>Viridiplantae</taxon>
        <taxon>Streptophyta</taxon>
        <taxon>Embryophyta</taxon>
        <taxon>Tracheophyta</taxon>
        <taxon>Spermatophyta</taxon>
        <taxon>Magnoliopsida</taxon>
        <taxon>eudicotyledons</taxon>
        <taxon>Gunneridae</taxon>
        <taxon>Pentapetalae</taxon>
        <taxon>asterids</taxon>
        <taxon>lamiids</taxon>
        <taxon>Solanales</taxon>
        <taxon>Solanaceae</taxon>
        <taxon>Solanoideae</taxon>
        <taxon>Capsiceae</taxon>
        <taxon>Capsicum</taxon>
    </lineage>
</organism>
<dbReference type="PANTHER" id="PTHR47926:SF371">
    <property type="entry name" value="TETRATRICOPEPTIDE REPEAT-LIKE SUPERFAMILY PROTEIN"/>
    <property type="match status" value="1"/>
</dbReference>
<dbReference type="InterPro" id="IPR011990">
    <property type="entry name" value="TPR-like_helical_dom_sf"/>
</dbReference>